<evidence type="ECO:0000313" key="3">
    <source>
        <dbReference type="EMBL" id="GAA4459667.1"/>
    </source>
</evidence>
<evidence type="ECO:0000259" key="2">
    <source>
        <dbReference type="PROSITE" id="PS50104"/>
    </source>
</evidence>
<evidence type="ECO:0000256" key="1">
    <source>
        <dbReference type="SAM" id="Phobius"/>
    </source>
</evidence>
<keyword evidence="1" id="KW-1133">Transmembrane helix</keyword>
<dbReference type="InterPro" id="IPR035897">
    <property type="entry name" value="Toll_tir_struct_dom_sf"/>
</dbReference>
<keyword evidence="1" id="KW-0472">Membrane</keyword>
<dbReference type="EMBL" id="BAABFA010000001">
    <property type="protein sequence ID" value="GAA4459667.1"/>
    <property type="molecule type" value="Genomic_DNA"/>
</dbReference>
<keyword evidence="1" id="KW-0812">Transmembrane</keyword>
<evidence type="ECO:0000313" key="4">
    <source>
        <dbReference type="Proteomes" id="UP001500067"/>
    </source>
</evidence>
<dbReference type="SUPFAM" id="SSF52200">
    <property type="entry name" value="Toll/Interleukin receptor TIR domain"/>
    <property type="match status" value="1"/>
</dbReference>
<accession>A0ABP8N552</accession>
<dbReference type="PROSITE" id="PS50104">
    <property type="entry name" value="TIR"/>
    <property type="match status" value="1"/>
</dbReference>
<name>A0ABP8N552_9BACT</name>
<dbReference type="Gene3D" id="3.40.50.10140">
    <property type="entry name" value="Toll/interleukin-1 receptor homology (TIR) domain"/>
    <property type="match status" value="1"/>
</dbReference>
<protein>
    <recommendedName>
        <fullName evidence="2">TIR domain-containing protein</fullName>
    </recommendedName>
</protein>
<dbReference type="RefSeq" id="WP_345076884.1">
    <property type="nucleotide sequence ID" value="NZ_BAABFA010000001.1"/>
</dbReference>
<keyword evidence="4" id="KW-1185">Reference proteome</keyword>
<dbReference type="Pfam" id="PF13676">
    <property type="entry name" value="TIR_2"/>
    <property type="match status" value="1"/>
</dbReference>
<organism evidence="3 4">
    <name type="scientific">Nemorincola caseinilytica</name>
    <dbReference type="NCBI Taxonomy" id="2054315"/>
    <lineage>
        <taxon>Bacteria</taxon>
        <taxon>Pseudomonadati</taxon>
        <taxon>Bacteroidota</taxon>
        <taxon>Chitinophagia</taxon>
        <taxon>Chitinophagales</taxon>
        <taxon>Chitinophagaceae</taxon>
        <taxon>Nemorincola</taxon>
    </lineage>
</organism>
<comment type="caution">
    <text evidence="3">The sequence shown here is derived from an EMBL/GenBank/DDBJ whole genome shotgun (WGS) entry which is preliminary data.</text>
</comment>
<reference evidence="4" key="1">
    <citation type="journal article" date="2019" name="Int. J. Syst. Evol. Microbiol.">
        <title>The Global Catalogue of Microorganisms (GCM) 10K type strain sequencing project: providing services to taxonomists for standard genome sequencing and annotation.</title>
        <authorList>
            <consortium name="The Broad Institute Genomics Platform"/>
            <consortium name="The Broad Institute Genome Sequencing Center for Infectious Disease"/>
            <person name="Wu L."/>
            <person name="Ma J."/>
        </authorList>
    </citation>
    <scope>NUCLEOTIDE SEQUENCE [LARGE SCALE GENOMIC DNA]</scope>
    <source>
        <strain evidence="4">JCM 32105</strain>
    </source>
</reference>
<dbReference type="Gene3D" id="2.180.10.10">
    <property type="entry name" value="RHS repeat-associated core"/>
    <property type="match status" value="2"/>
</dbReference>
<feature type="domain" description="TIR" evidence="2">
    <location>
        <begin position="8"/>
        <end position="159"/>
    </location>
</feature>
<feature type="transmembrane region" description="Helical" evidence="1">
    <location>
        <begin position="179"/>
        <end position="200"/>
    </location>
</feature>
<dbReference type="Proteomes" id="UP001500067">
    <property type="component" value="Unassembled WGS sequence"/>
</dbReference>
<proteinExistence type="predicted"/>
<sequence>MENTPQRFKYYAFISYSHKDEKWAKWLHEKLENYKLPNIIRKETDGRLPKDIRPIFLDRTDINTGPLKSTLTRELEDSRFLIVVCSPNAAGSEWVDREVEHFIKIGRADRIIPFIVDGSPQPTAGQKQCYPPSLDKEILGATLEPSKEQAFVKIVASILGLKFDDLWQRHERRRKRQRNINYTVATLLTIFVAMASFLTWDHYRDKVTYYADYAERFGIPNGIYALTPEQAVHRAEHFKFTSSEGKLRKVEHVNSSGVPITYQEVTYSDMARPVTLKLIYSEKGDLERADHADQTGRVIMSHKYSGEDLSEIDIKTAKGKDMALFTTTGISKSLGVIQKTKINRYSVERNTKGEITKVVFKYGGFDVVCDGNGIYGYEYTRDDLGRITEMLYLDKDGAPMQNGSGVAGRSFEYDAYGNVISDTRFDLNREYTNDIGGFARYTATSDDNGNIVREAYFGEDGNAISCKAGYAQISFRYDDKACMVESRAWDKNGNPTLDSNGTSMIRCRYDDNGMRIREEYFDINGAHCYNKVAISMYQLEYNKDRLLASERYYDTQGRPCYGKGGYAMTKYEYDENGIPVQQTYYDENGQLFLGNDGYAICKAKVNENGDVTEIAYFDTDGEPCYFTDRYSILRAEYDVRGNLKKYAFYDTKERPCFSTQGFSITTMKFDDNGNIIEQAYFDTQGMPCFRKTSEVYSRLSAEYEKNKVTISRFGDDGLPCLDETWIARSVIVFNDLGKPISTYFYGLEDEPVMCKSGYAQMHTEYDAKGNISRESYYDADGLLLDGPYAIAIMEYDHNDRGQMIEMRAYNNNRQLISEPINGSCAINKKKYDDRGNLVEASYFDRYGYLMSGICRTEYRYNEKDEKVEERSYNKASELAYNDNGFAIARYTYDLRGNILEENYFGTDGKPVISRDRYATERNTYDRNGKHLSVSFYDTDNKPCKNYADEHMICYRYDERGFSIADSILGTDLSPSNNDLGTHRYLREFDARGNALRYIYVPLDGTVYKKTAPVIQMRYDKRDNRIERISTDMNGDLFYYSSASCPVTRYTYDARGVLTSTIDYKTYTEPCSFRGGGRMGD</sequence>
<gene>
    <name evidence="3" type="ORF">GCM10023093_01050</name>
</gene>
<dbReference type="InterPro" id="IPR000157">
    <property type="entry name" value="TIR_dom"/>
</dbReference>
<dbReference type="SMART" id="SM00255">
    <property type="entry name" value="TIR"/>
    <property type="match status" value="1"/>
</dbReference>